<dbReference type="Proteomes" id="UP000314294">
    <property type="component" value="Unassembled WGS sequence"/>
</dbReference>
<accession>A0A4Z2IF23</accession>
<sequence>MPREDVRLFALLHRDTALTIQWRGAKNEQMKGGATMTFWEYADLASGRELEEKIEKISLSSVRSERVNGGVFRLTGRGLPFDGSERLGRSSVS</sequence>
<name>A0A4Z2IF23_9TELE</name>
<gene>
    <name evidence="1" type="ORF">EYF80_013440</name>
</gene>
<keyword evidence="2" id="KW-1185">Reference proteome</keyword>
<dbReference type="AlphaFoldDB" id="A0A4Z2IF23"/>
<proteinExistence type="predicted"/>
<evidence type="ECO:0000313" key="1">
    <source>
        <dbReference type="EMBL" id="TNN76361.1"/>
    </source>
</evidence>
<comment type="caution">
    <text evidence="1">The sequence shown here is derived from an EMBL/GenBank/DDBJ whole genome shotgun (WGS) entry which is preliminary data.</text>
</comment>
<reference evidence="1 2" key="1">
    <citation type="submission" date="2019-03" db="EMBL/GenBank/DDBJ databases">
        <title>First draft genome of Liparis tanakae, snailfish: a comprehensive survey of snailfish specific genes.</title>
        <authorList>
            <person name="Kim W."/>
            <person name="Song I."/>
            <person name="Jeong J.-H."/>
            <person name="Kim D."/>
            <person name="Kim S."/>
            <person name="Ryu S."/>
            <person name="Song J.Y."/>
            <person name="Lee S.K."/>
        </authorList>
    </citation>
    <scope>NUCLEOTIDE SEQUENCE [LARGE SCALE GENOMIC DNA]</scope>
    <source>
        <tissue evidence="1">Muscle</tissue>
    </source>
</reference>
<dbReference type="EMBL" id="SRLO01000094">
    <property type="protein sequence ID" value="TNN76361.1"/>
    <property type="molecule type" value="Genomic_DNA"/>
</dbReference>
<protein>
    <submittedName>
        <fullName evidence="1">Uncharacterized protein</fullName>
    </submittedName>
</protein>
<organism evidence="1 2">
    <name type="scientific">Liparis tanakae</name>
    <name type="common">Tanaka's snailfish</name>
    <dbReference type="NCBI Taxonomy" id="230148"/>
    <lineage>
        <taxon>Eukaryota</taxon>
        <taxon>Metazoa</taxon>
        <taxon>Chordata</taxon>
        <taxon>Craniata</taxon>
        <taxon>Vertebrata</taxon>
        <taxon>Euteleostomi</taxon>
        <taxon>Actinopterygii</taxon>
        <taxon>Neopterygii</taxon>
        <taxon>Teleostei</taxon>
        <taxon>Neoteleostei</taxon>
        <taxon>Acanthomorphata</taxon>
        <taxon>Eupercaria</taxon>
        <taxon>Perciformes</taxon>
        <taxon>Cottioidei</taxon>
        <taxon>Cottales</taxon>
        <taxon>Liparidae</taxon>
        <taxon>Liparis</taxon>
    </lineage>
</organism>
<evidence type="ECO:0000313" key="2">
    <source>
        <dbReference type="Proteomes" id="UP000314294"/>
    </source>
</evidence>